<evidence type="ECO:0000313" key="4">
    <source>
        <dbReference type="Proteomes" id="UP001383192"/>
    </source>
</evidence>
<proteinExistence type="predicted"/>
<keyword evidence="2" id="KW-0732">Signal</keyword>
<accession>A0AAW0C3R0</accession>
<feature type="region of interest" description="Disordered" evidence="1">
    <location>
        <begin position="27"/>
        <end position="161"/>
    </location>
</feature>
<evidence type="ECO:0000313" key="3">
    <source>
        <dbReference type="EMBL" id="KAK7032640.1"/>
    </source>
</evidence>
<sequence length="386" mass="39599">MRHFRYFLVLFLVVLCLTEVLSAPAKSKKPTKALAAAAKKPPAKKPAAAPKKPVAAAKKPAAKKPAATKKPTTVKKPTTTKKPAATTKKTAATTKKPATTAKKPTTTTKPATTAKKSAATAKPATAAKKPATTAKPATPPKKPAAPACPVKSSGSKLAPRADPAEAGCAKQTTCTKCVAVKGSCGTPVCGFTEEGKCVGVSSAPAGAAKNAAECKALDAKLKENAAADAEFVTAAKNEFAKIKPHVFGTEKGLKNTSGRHLASALIAPAANKALVATRVENTDTGLSQFSTAGGKKKTTWDDDNNRYSKAEVQTMCEEAIKSVLKLKDTKTLPKGTAITSVSVRSPRGMNLCISVQGNTSVFPGSTNPTVTTPGQQCRPDAGVGDE</sequence>
<keyword evidence="4" id="KW-1185">Reference proteome</keyword>
<comment type="caution">
    <text evidence="3">The sequence shown here is derived from an EMBL/GenBank/DDBJ whole genome shotgun (WGS) entry which is preliminary data.</text>
</comment>
<dbReference type="EMBL" id="JAYKXP010000062">
    <property type="protein sequence ID" value="KAK7032640.1"/>
    <property type="molecule type" value="Genomic_DNA"/>
</dbReference>
<feature type="chain" id="PRO_5044012926" evidence="2">
    <location>
        <begin position="23"/>
        <end position="386"/>
    </location>
</feature>
<feature type="compositionally biased region" description="Polar residues" evidence="1">
    <location>
        <begin position="362"/>
        <end position="375"/>
    </location>
</feature>
<evidence type="ECO:0000256" key="1">
    <source>
        <dbReference type="SAM" id="MobiDB-lite"/>
    </source>
</evidence>
<protein>
    <submittedName>
        <fullName evidence="3">Uncharacterized protein</fullName>
    </submittedName>
</protein>
<gene>
    <name evidence="3" type="ORF">VNI00_012905</name>
</gene>
<feature type="region of interest" description="Disordered" evidence="1">
    <location>
        <begin position="362"/>
        <end position="386"/>
    </location>
</feature>
<feature type="signal peptide" evidence="2">
    <location>
        <begin position="1"/>
        <end position="22"/>
    </location>
</feature>
<dbReference type="AlphaFoldDB" id="A0AAW0C3R0"/>
<reference evidence="3 4" key="1">
    <citation type="submission" date="2024-01" db="EMBL/GenBank/DDBJ databases">
        <title>A draft genome for a cacao thread blight-causing isolate of Paramarasmius palmivorus.</title>
        <authorList>
            <person name="Baruah I.K."/>
            <person name="Bukari Y."/>
            <person name="Amoako-Attah I."/>
            <person name="Meinhardt L.W."/>
            <person name="Bailey B.A."/>
            <person name="Cohen S.P."/>
        </authorList>
    </citation>
    <scope>NUCLEOTIDE SEQUENCE [LARGE SCALE GENOMIC DNA]</scope>
    <source>
        <strain evidence="3 4">GH-12</strain>
    </source>
</reference>
<feature type="compositionally biased region" description="Low complexity" evidence="1">
    <location>
        <begin position="32"/>
        <end position="136"/>
    </location>
</feature>
<organism evidence="3 4">
    <name type="scientific">Paramarasmius palmivorus</name>
    <dbReference type="NCBI Taxonomy" id="297713"/>
    <lineage>
        <taxon>Eukaryota</taxon>
        <taxon>Fungi</taxon>
        <taxon>Dikarya</taxon>
        <taxon>Basidiomycota</taxon>
        <taxon>Agaricomycotina</taxon>
        <taxon>Agaricomycetes</taxon>
        <taxon>Agaricomycetidae</taxon>
        <taxon>Agaricales</taxon>
        <taxon>Marasmiineae</taxon>
        <taxon>Marasmiaceae</taxon>
        <taxon>Paramarasmius</taxon>
    </lineage>
</organism>
<evidence type="ECO:0000256" key="2">
    <source>
        <dbReference type="SAM" id="SignalP"/>
    </source>
</evidence>
<name>A0AAW0C3R0_9AGAR</name>
<dbReference type="Proteomes" id="UP001383192">
    <property type="component" value="Unassembled WGS sequence"/>
</dbReference>